<sequence length="612" mass="60456">MAASVLAPNSELWKPPTTTPQPTLPPDPTDADMSACMLAGQAVASHPLDPDPTKAWSSVAVIASDLSPSHECRSGTVISQLSAGKALEQGLQHLADTLDKMLQLPATAGPLSQAWPPATSWPDVPSSPSAYGDPCEEDPTGLAAPSPLLPQPHPSPQSSSTSGEGGLTGRWSLFSSSGGSGGGGGGGSAFSVDVDASRLAVEIPPAPAEAVSTPPLRTTPRRSPAFATLPRLDSGVEYIPGPEEALGPSPGLSPSRLGFRQFDERGSATQEADPLTPSSDPASPGPSTALEPVSYAALPYSDRVLFEASMEDLLAHNLVDWTPEQLAEATEQRRRRGRSVSACGAPPGSAVNGGLCGGPGGGPLGVLGLDGRLGGGLGGGLAGGLGGGLGQGSERGAPLELGLALQRLAERDDEVARLRAQVEQLSHQLQLGGSPCGHLQLATATAAGGGGGGGSARGQGVGVPPAASQGRAGSSGMPFVNLYGGLRLGVGVGTGAGVALGGAGPRAARGSCSGAAGYLAGTQSSVRRARASEPGYCSTGIFGRTTGGGGSMAGLGNGTGTGPRSLAFRSPRSPGRALVVAAPSRGGAGAGDGEQGASPCRVLAAAKGPWKY</sequence>
<evidence type="ECO:0000256" key="1">
    <source>
        <dbReference type="SAM" id="MobiDB-lite"/>
    </source>
</evidence>
<dbReference type="EMBL" id="JAEHOE010000016">
    <property type="protein sequence ID" value="KAG2497068.1"/>
    <property type="molecule type" value="Genomic_DNA"/>
</dbReference>
<keyword evidence="3" id="KW-1185">Reference proteome</keyword>
<protein>
    <submittedName>
        <fullName evidence="2">Uncharacterized protein</fullName>
    </submittedName>
</protein>
<dbReference type="AlphaFoldDB" id="A0A836C2U1"/>
<comment type="caution">
    <text evidence="2">The sequence shown here is derived from an EMBL/GenBank/DDBJ whole genome shotgun (WGS) entry which is preliminary data.</text>
</comment>
<proteinExistence type="predicted"/>
<feature type="region of interest" description="Disordered" evidence="1">
    <location>
        <begin position="447"/>
        <end position="471"/>
    </location>
</feature>
<evidence type="ECO:0000313" key="3">
    <source>
        <dbReference type="Proteomes" id="UP000612055"/>
    </source>
</evidence>
<feature type="region of interest" description="Disordered" evidence="1">
    <location>
        <begin position="205"/>
        <end position="226"/>
    </location>
</feature>
<evidence type="ECO:0000313" key="2">
    <source>
        <dbReference type="EMBL" id="KAG2497068.1"/>
    </source>
</evidence>
<feature type="region of interest" description="Disordered" evidence="1">
    <location>
        <begin position="1"/>
        <end position="32"/>
    </location>
</feature>
<feature type="region of interest" description="Disordered" evidence="1">
    <location>
        <begin position="265"/>
        <end position="290"/>
    </location>
</feature>
<reference evidence="2" key="1">
    <citation type="journal article" date="2020" name="bioRxiv">
        <title>Comparative genomics of Chlamydomonas.</title>
        <authorList>
            <person name="Craig R.J."/>
            <person name="Hasan A.R."/>
            <person name="Ness R.W."/>
            <person name="Keightley P.D."/>
        </authorList>
    </citation>
    <scope>NUCLEOTIDE SEQUENCE</scope>
    <source>
        <strain evidence="2">CCAP 11/70</strain>
    </source>
</reference>
<accession>A0A836C2U1</accession>
<feature type="compositionally biased region" description="Gly residues" evidence="1">
    <location>
        <begin position="178"/>
        <end position="188"/>
    </location>
</feature>
<feature type="region of interest" description="Disordered" evidence="1">
    <location>
        <begin position="112"/>
        <end position="189"/>
    </location>
</feature>
<name>A0A836C2U1_9CHLO</name>
<gene>
    <name evidence="2" type="ORF">HYH03_005064</name>
</gene>
<dbReference type="Proteomes" id="UP000612055">
    <property type="component" value="Unassembled WGS sequence"/>
</dbReference>
<feature type="compositionally biased region" description="Low complexity" evidence="1">
    <location>
        <begin position="205"/>
        <end position="222"/>
    </location>
</feature>
<organism evidence="2 3">
    <name type="scientific">Edaphochlamys debaryana</name>
    <dbReference type="NCBI Taxonomy" id="47281"/>
    <lineage>
        <taxon>Eukaryota</taxon>
        <taxon>Viridiplantae</taxon>
        <taxon>Chlorophyta</taxon>
        <taxon>core chlorophytes</taxon>
        <taxon>Chlorophyceae</taxon>
        <taxon>CS clade</taxon>
        <taxon>Chlamydomonadales</taxon>
        <taxon>Chlamydomonadales incertae sedis</taxon>
        <taxon>Edaphochlamys</taxon>
    </lineage>
</organism>
<feature type="compositionally biased region" description="Gly residues" evidence="1">
    <location>
        <begin position="447"/>
        <end position="461"/>
    </location>
</feature>
<feature type="compositionally biased region" description="Pro residues" evidence="1">
    <location>
        <begin position="17"/>
        <end position="28"/>
    </location>
</feature>